<name>A0A448MJP1_9PAST</name>
<keyword evidence="5" id="KW-0812">Transmembrane</keyword>
<evidence type="ECO:0000256" key="7">
    <source>
        <dbReference type="ARBA" id="ARBA00023237"/>
    </source>
</evidence>
<evidence type="ECO:0000256" key="4">
    <source>
        <dbReference type="ARBA" id="ARBA00022452"/>
    </source>
</evidence>
<keyword evidence="7" id="KW-0998">Cell outer membrane</keyword>
<dbReference type="PANTHER" id="PTHR30069">
    <property type="entry name" value="TONB-DEPENDENT OUTER MEMBRANE RECEPTOR"/>
    <property type="match status" value="1"/>
</dbReference>
<dbReference type="KEGG" id="rpne:NCTC8284_00517"/>
<dbReference type="GO" id="GO:0044718">
    <property type="term" value="P:siderophore transmembrane transport"/>
    <property type="evidence" value="ECO:0007669"/>
    <property type="project" value="TreeGrafter"/>
</dbReference>
<evidence type="ECO:0000256" key="3">
    <source>
        <dbReference type="ARBA" id="ARBA00022448"/>
    </source>
</evidence>
<evidence type="ECO:0000313" key="9">
    <source>
        <dbReference type="Proteomes" id="UP000278733"/>
    </source>
</evidence>
<protein>
    <submittedName>
        <fullName evidence="8">Heme acquisition system receptor</fullName>
    </submittedName>
</protein>
<reference evidence="8 9" key="1">
    <citation type="submission" date="2018-12" db="EMBL/GenBank/DDBJ databases">
        <authorList>
            <consortium name="Pathogen Informatics"/>
        </authorList>
    </citation>
    <scope>NUCLEOTIDE SEQUENCE [LARGE SCALE GENOMIC DNA]</scope>
    <source>
        <strain evidence="8 9">NCTC8284</strain>
    </source>
</reference>
<dbReference type="Gene3D" id="2.40.170.20">
    <property type="entry name" value="TonB-dependent receptor, beta-barrel domain"/>
    <property type="match status" value="1"/>
</dbReference>
<dbReference type="GO" id="GO:0015344">
    <property type="term" value="F:siderophore uptake transmembrane transporter activity"/>
    <property type="evidence" value="ECO:0007669"/>
    <property type="project" value="TreeGrafter"/>
</dbReference>
<keyword evidence="3" id="KW-0813">Transport</keyword>
<dbReference type="InterPro" id="IPR010917">
    <property type="entry name" value="TonB_rcpt_CS"/>
</dbReference>
<evidence type="ECO:0000256" key="2">
    <source>
        <dbReference type="ARBA" id="ARBA00009810"/>
    </source>
</evidence>
<dbReference type="AlphaFoldDB" id="A0A448MJP1"/>
<organism evidence="8 9">
    <name type="scientific">Rodentibacter pneumotropicus</name>
    <dbReference type="NCBI Taxonomy" id="758"/>
    <lineage>
        <taxon>Bacteria</taxon>
        <taxon>Pseudomonadati</taxon>
        <taxon>Pseudomonadota</taxon>
        <taxon>Gammaproteobacteria</taxon>
        <taxon>Pasteurellales</taxon>
        <taxon>Pasteurellaceae</taxon>
        <taxon>Rodentibacter</taxon>
    </lineage>
</organism>
<keyword evidence="8" id="KW-0675">Receptor</keyword>
<evidence type="ECO:0000313" key="8">
    <source>
        <dbReference type="EMBL" id="VEH65381.1"/>
    </source>
</evidence>
<proteinExistence type="inferred from homology"/>
<keyword evidence="6" id="KW-0472">Membrane</keyword>
<evidence type="ECO:0000256" key="5">
    <source>
        <dbReference type="ARBA" id="ARBA00022692"/>
    </source>
</evidence>
<evidence type="ECO:0000256" key="6">
    <source>
        <dbReference type="ARBA" id="ARBA00023136"/>
    </source>
</evidence>
<keyword evidence="4" id="KW-1134">Transmembrane beta strand</keyword>
<sequence length="191" mass="22230">MIDRDTEFRFVQLDKRLLEGIELQARYDNGDYFADLGIEYHLKNKVCDANTAVEMDPMQLRVPTCMTGGFAWGYLRTQLQPKYSITSNLGARFLDNKLEIGTRWLYHSKAKNKDEDRLWELKVLNGGIWNRPMSWQPVLTLDAYVKYKFSPNLTMELTGTNLTDRYYLDPMTRSMIPAPGRTLKLGLTARF</sequence>
<dbReference type="GO" id="GO:0009279">
    <property type="term" value="C:cell outer membrane"/>
    <property type="evidence" value="ECO:0007669"/>
    <property type="project" value="UniProtKB-SubCell"/>
</dbReference>
<gene>
    <name evidence="8" type="primary">hasR_2</name>
    <name evidence="8" type="ORF">NCTC8284_00517</name>
</gene>
<comment type="similarity">
    <text evidence="2">Belongs to the TonB-dependent receptor family.</text>
</comment>
<dbReference type="PROSITE" id="PS01156">
    <property type="entry name" value="TONB_DEPENDENT_REC_2"/>
    <property type="match status" value="1"/>
</dbReference>
<comment type="subcellular location">
    <subcellularLocation>
        <location evidence="1">Cell outer membrane</location>
        <topology evidence="1">Multi-pass membrane protein</topology>
    </subcellularLocation>
</comment>
<accession>A0A448MJP1</accession>
<dbReference type="InterPro" id="IPR039426">
    <property type="entry name" value="TonB-dep_rcpt-like"/>
</dbReference>
<dbReference type="InterPro" id="IPR036942">
    <property type="entry name" value="Beta-barrel_TonB_sf"/>
</dbReference>
<evidence type="ECO:0000256" key="1">
    <source>
        <dbReference type="ARBA" id="ARBA00004571"/>
    </source>
</evidence>
<dbReference type="PANTHER" id="PTHR30069:SF41">
    <property type="entry name" value="HEME_HEMOPEXIN UTILIZATION PROTEIN C"/>
    <property type="match status" value="1"/>
</dbReference>
<dbReference type="SUPFAM" id="SSF56935">
    <property type="entry name" value="Porins"/>
    <property type="match status" value="1"/>
</dbReference>
<dbReference type="EMBL" id="LR134405">
    <property type="protein sequence ID" value="VEH65381.1"/>
    <property type="molecule type" value="Genomic_DNA"/>
</dbReference>
<dbReference type="Proteomes" id="UP000278733">
    <property type="component" value="Chromosome"/>
</dbReference>